<dbReference type="EMBL" id="KV891752">
    <property type="protein sequence ID" value="OON22506.1"/>
    <property type="molecule type" value="Genomic_DNA"/>
</dbReference>
<reference evidence="1 2" key="1">
    <citation type="submission" date="2015-03" db="EMBL/GenBank/DDBJ databases">
        <title>Draft genome of the nematode, Opisthorchis viverrini.</title>
        <authorList>
            <person name="Mitreva M."/>
        </authorList>
    </citation>
    <scope>NUCLEOTIDE SEQUENCE [LARGE SCALE GENOMIC DNA]</scope>
    <source>
        <strain evidence="1">Khon Kaen</strain>
    </source>
</reference>
<organism evidence="1 2">
    <name type="scientific">Opisthorchis viverrini</name>
    <name type="common">Southeast Asian liver fluke</name>
    <dbReference type="NCBI Taxonomy" id="6198"/>
    <lineage>
        <taxon>Eukaryota</taxon>
        <taxon>Metazoa</taxon>
        <taxon>Spiralia</taxon>
        <taxon>Lophotrochozoa</taxon>
        <taxon>Platyhelminthes</taxon>
        <taxon>Trematoda</taxon>
        <taxon>Digenea</taxon>
        <taxon>Opisthorchiida</taxon>
        <taxon>Opisthorchiata</taxon>
        <taxon>Opisthorchiidae</taxon>
        <taxon>Opisthorchis</taxon>
    </lineage>
</organism>
<sequence>MDGTRFEDFETFDPPLKCAYLNLAKLFEMKEQQSTQNMLTIEPGYCNYLKQAADEKRSASHISVHQIEYVHSTLSTFRM</sequence>
<evidence type="ECO:0000313" key="2">
    <source>
        <dbReference type="Proteomes" id="UP000243686"/>
    </source>
</evidence>
<dbReference type="Proteomes" id="UP000243686">
    <property type="component" value="Unassembled WGS sequence"/>
</dbReference>
<protein>
    <submittedName>
        <fullName evidence="1">Uncharacterized protein</fullName>
    </submittedName>
</protein>
<keyword evidence="2" id="KW-1185">Reference proteome</keyword>
<gene>
    <name evidence="1" type="ORF">X801_01586</name>
</gene>
<evidence type="ECO:0000313" key="1">
    <source>
        <dbReference type="EMBL" id="OON22506.1"/>
    </source>
</evidence>
<dbReference type="AlphaFoldDB" id="A0A1S8X781"/>
<name>A0A1S8X781_OPIVI</name>
<proteinExistence type="predicted"/>
<accession>A0A1S8X781</accession>